<reference evidence="2 3" key="1">
    <citation type="journal article" date="2017" name="MBio">
        <title>Type VI secretion-mediated competition in the bee gut microbiome.</title>
        <authorList>
            <person name="Steele M.I."/>
            <person name="Kwong W.K."/>
            <person name="Powell J.E."/>
            <person name="Whiteley M."/>
            <person name="Moran N.A."/>
        </authorList>
    </citation>
    <scope>NUCLEOTIDE SEQUENCE [LARGE SCALE GENOMIC DNA]</scope>
    <source>
        <strain evidence="2 3">PEB0171</strain>
    </source>
</reference>
<organism evidence="2 3">
    <name type="scientific">Snodgrassella alvi</name>
    <dbReference type="NCBI Taxonomy" id="1196083"/>
    <lineage>
        <taxon>Bacteria</taxon>
        <taxon>Pseudomonadati</taxon>
        <taxon>Pseudomonadota</taxon>
        <taxon>Betaproteobacteria</taxon>
        <taxon>Neisseriales</taxon>
        <taxon>Neisseriaceae</taxon>
        <taxon>Snodgrassella</taxon>
    </lineage>
</organism>
<dbReference type="AlphaFoldDB" id="A0A2N9Y4V6"/>
<feature type="transmembrane region" description="Helical" evidence="1">
    <location>
        <begin position="30"/>
        <end position="47"/>
    </location>
</feature>
<evidence type="ECO:0000313" key="3">
    <source>
        <dbReference type="Proteomes" id="UP000231094"/>
    </source>
</evidence>
<evidence type="ECO:0000256" key="1">
    <source>
        <dbReference type="SAM" id="Phobius"/>
    </source>
</evidence>
<accession>A0A2N9Y4V6</accession>
<gene>
    <name evidence="2" type="ORF">BHC47_10535</name>
</gene>
<dbReference type="EMBL" id="MEIV01000030">
    <property type="protein sequence ID" value="PIT63290.1"/>
    <property type="molecule type" value="Genomic_DNA"/>
</dbReference>
<evidence type="ECO:0000313" key="2">
    <source>
        <dbReference type="EMBL" id="PIT63290.1"/>
    </source>
</evidence>
<name>A0A2N9Y4V6_9NEIS</name>
<sequence length="68" mass="8268">MSYPICIFILGKNGLFIRIIKSVLWLKSQFLLVWHILQAIIYFAYFYDKCEIKQTIMQLIIVYRTEYL</sequence>
<proteinExistence type="predicted"/>
<keyword evidence="1" id="KW-0812">Transmembrane</keyword>
<keyword evidence="1" id="KW-1133">Transmembrane helix</keyword>
<keyword evidence="1" id="KW-0472">Membrane</keyword>
<protein>
    <submittedName>
        <fullName evidence="2">Uncharacterized protein</fullName>
    </submittedName>
</protein>
<comment type="caution">
    <text evidence="2">The sequence shown here is derived from an EMBL/GenBank/DDBJ whole genome shotgun (WGS) entry which is preliminary data.</text>
</comment>
<dbReference type="Proteomes" id="UP000231094">
    <property type="component" value="Unassembled WGS sequence"/>
</dbReference>